<reference evidence="2" key="1">
    <citation type="submission" date="2021-04" db="EMBL/GenBank/DDBJ databases">
        <authorList>
            <person name="Tunstrom K."/>
        </authorList>
    </citation>
    <scope>NUCLEOTIDE SEQUENCE</scope>
</reference>
<accession>A0A8S3WM96</accession>
<organism evidence="2 3">
    <name type="scientific">Parnassius apollo</name>
    <name type="common">Apollo butterfly</name>
    <name type="synonym">Papilio apollo</name>
    <dbReference type="NCBI Taxonomy" id="110799"/>
    <lineage>
        <taxon>Eukaryota</taxon>
        <taxon>Metazoa</taxon>
        <taxon>Ecdysozoa</taxon>
        <taxon>Arthropoda</taxon>
        <taxon>Hexapoda</taxon>
        <taxon>Insecta</taxon>
        <taxon>Pterygota</taxon>
        <taxon>Neoptera</taxon>
        <taxon>Endopterygota</taxon>
        <taxon>Lepidoptera</taxon>
        <taxon>Glossata</taxon>
        <taxon>Ditrysia</taxon>
        <taxon>Papilionoidea</taxon>
        <taxon>Papilionidae</taxon>
        <taxon>Parnassiinae</taxon>
        <taxon>Parnassini</taxon>
        <taxon>Parnassius</taxon>
        <taxon>Parnassius</taxon>
    </lineage>
</organism>
<dbReference type="OrthoDB" id="123207at2759"/>
<dbReference type="Proteomes" id="UP000691718">
    <property type="component" value="Unassembled WGS sequence"/>
</dbReference>
<dbReference type="AlphaFoldDB" id="A0A8S3WM96"/>
<keyword evidence="3" id="KW-1185">Reference proteome</keyword>
<sequence length="335" mass="38310">MNGRARRILSLVPARNAGSDVSDGSSSDDEVRDVESSPAPSLDSSFEKLDILGSPTSSPNHPKQEVESRAEDLSDVDSETFQVSLTPILNAVFPSPTQCNYDAIPLISSVSSITSVEPSTPIADVTPLVTRGQRKRTGPSVSVNKVKRRCIKKLSLRFRWKKVSFQHRANIPNNTFEDEVPVDWSPLDYFFRFFPRDLLLDICINNAWLLRRRHDNQINKKRKQDRLKDFRYEIYAGLLKRNRIVPVKDVLSVPEKSKIKKPMAERPLDDVRAKNEVQRILRWLDEYNSDSDYGDKCFEHIDYVSVSELSEFKDNSEESSSFDTERSFAEIVPKK</sequence>
<feature type="compositionally biased region" description="Basic and acidic residues" evidence="1">
    <location>
        <begin position="62"/>
        <end position="72"/>
    </location>
</feature>
<gene>
    <name evidence="2" type="ORF">PAPOLLO_LOCUS8091</name>
</gene>
<evidence type="ECO:0000313" key="3">
    <source>
        <dbReference type="Proteomes" id="UP000691718"/>
    </source>
</evidence>
<proteinExistence type="predicted"/>
<name>A0A8S3WM96_PARAO</name>
<evidence type="ECO:0000313" key="2">
    <source>
        <dbReference type="EMBL" id="CAG4969359.1"/>
    </source>
</evidence>
<comment type="caution">
    <text evidence="2">The sequence shown here is derived from an EMBL/GenBank/DDBJ whole genome shotgun (WGS) entry which is preliminary data.</text>
</comment>
<evidence type="ECO:0000256" key="1">
    <source>
        <dbReference type="SAM" id="MobiDB-lite"/>
    </source>
</evidence>
<feature type="region of interest" description="Disordered" evidence="1">
    <location>
        <begin position="313"/>
        <end position="335"/>
    </location>
</feature>
<dbReference type="EMBL" id="CAJQZP010000580">
    <property type="protein sequence ID" value="CAG4969359.1"/>
    <property type="molecule type" value="Genomic_DNA"/>
</dbReference>
<feature type="region of interest" description="Disordered" evidence="1">
    <location>
        <begin position="1"/>
        <end position="74"/>
    </location>
</feature>
<feature type="compositionally biased region" description="Basic and acidic residues" evidence="1">
    <location>
        <begin position="323"/>
        <end position="335"/>
    </location>
</feature>
<protein>
    <submittedName>
        <fullName evidence="2">(apollo) hypothetical protein</fullName>
    </submittedName>
</protein>